<keyword evidence="7 8" id="KW-0472">Membrane</keyword>
<dbReference type="InterPro" id="IPR018093">
    <property type="entry name" value="BCCT_CS"/>
</dbReference>
<feature type="transmembrane region" description="Helical" evidence="8">
    <location>
        <begin position="329"/>
        <end position="346"/>
    </location>
</feature>
<reference evidence="9 10" key="1">
    <citation type="submission" date="2021-12" db="EMBL/GenBank/DDBJ databases">
        <title>Genome sequencing of bacteria with rrn-lacking chromosome and rrn-plasmid.</title>
        <authorList>
            <person name="Anda M."/>
            <person name="Iwasaki W."/>
        </authorList>
    </citation>
    <scope>NUCLEOTIDE SEQUENCE [LARGE SCALE GENOMIC DNA]</scope>
    <source>
        <strain evidence="9 10">NBRC 15940</strain>
    </source>
</reference>
<evidence type="ECO:0000256" key="8">
    <source>
        <dbReference type="SAM" id="Phobius"/>
    </source>
</evidence>
<keyword evidence="6 8" id="KW-1133">Transmembrane helix</keyword>
<evidence type="ECO:0000256" key="4">
    <source>
        <dbReference type="ARBA" id="ARBA00022475"/>
    </source>
</evidence>
<accession>A0AAN4VZH6</accession>
<dbReference type="GO" id="GO:0005886">
    <property type="term" value="C:plasma membrane"/>
    <property type="evidence" value="ECO:0007669"/>
    <property type="project" value="UniProtKB-SubCell"/>
</dbReference>
<keyword evidence="3" id="KW-0813">Transport</keyword>
<name>A0AAN4VZH6_9BACT</name>
<dbReference type="Pfam" id="PF02028">
    <property type="entry name" value="BCCT"/>
    <property type="match status" value="1"/>
</dbReference>
<dbReference type="NCBIfam" id="TIGR00842">
    <property type="entry name" value="bcct"/>
    <property type="match status" value="1"/>
</dbReference>
<feature type="transmembrane region" description="Helical" evidence="8">
    <location>
        <begin position="358"/>
        <end position="376"/>
    </location>
</feature>
<evidence type="ECO:0000256" key="1">
    <source>
        <dbReference type="ARBA" id="ARBA00004651"/>
    </source>
</evidence>
<feature type="transmembrane region" description="Helical" evidence="8">
    <location>
        <begin position="457"/>
        <end position="475"/>
    </location>
</feature>
<feature type="transmembrane region" description="Helical" evidence="8">
    <location>
        <begin position="147"/>
        <end position="167"/>
    </location>
</feature>
<evidence type="ECO:0000256" key="2">
    <source>
        <dbReference type="ARBA" id="ARBA00005658"/>
    </source>
</evidence>
<dbReference type="EMBL" id="BQKE01000001">
    <property type="protein sequence ID" value="GJM61205.1"/>
    <property type="molecule type" value="Genomic_DNA"/>
</dbReference>
<evidence type="ECO:0000256" key="5">
    <source>
        <dbReference type="ARBA" id="ARBA00022692"/>
    </source>
</evidence>
<proteinExistence type="inferred from homology"/>
<dbReference type="Proteomes" id="UP001310022">
    <property type="component" value="Unassembled WGS sequence"/>
</dbReference>
<dbReference type="PANTHER" id="PTHR30047">
    <property type="entry name" value="HIGH-AFFINITY CHOLINE TRANSPORT PROTEIN-RELATED"/>
    <property type="match status" value="1"/>
</dbReference>
<evidence type="ECO:0000313" key="10">
    <source>
        <dbReference type="Proteomes" id="UP001310022"/>
    </source>
</evidence>
<feature type="transmembrane region" description="Helical" evidence="8">
    <location>
        <begin position="266"/>
        <end position="286"/>
    </location>
</feature>
<dbReference type="GO" id="GO:0022857">
    <property type="term" value="F:transmembrane transporter activity"/>
    <property type="evidence" value="ECO:0007669"/>
    <property type="project" value="InterPro"/>
</dbReference>
<comment type="subcellular location">
    <subcellularLocation>
        <location evidence="1">Cell membrane</location>
        <topology evidence="1">Multi-pass membrane protein</topology>
    </subcellularLocation>
</comment>
<dbReference type="PROSITE" id="PS01303">
    <property type="entry name" value="BCCT"/>
    <property type="match status" value="1"/>
</dbReference>
<evidence type="ECO:0000256" key="6">
    <source>
        <dbReference type="ARBA" id="ARBA00022989"/>
    </source>
</evidence>
<feature type="transmembrane region" description="Helical" evidence="8">
    <location>
        <begin position="233"/>
        <end position="254"/>
    </location>
</feature>
<comment type="caution">
    <text evidence="9">The sequence shown here is derived from an EMBL/GenBank/DDBJ whole genome shotgun (WGS) entry which is preliminary data.</text>
</comment>
<evidence type="ECO:0000313" key="9">
    <source>
        <dbReference type="EMBL" id="GJM61205.1"/>
    </source>
</evidence>
<sequence>MSKKYSFFKKHFDLHGPVFWPSAIFILLFIIVTLVVGKPMNKVFSAIQAGISHNFGWLFILAVNVFLVFCAYLIFSPFGKIRIGGPKAKPQFSLVSWFAMLFSAGMGIGIIFWSVAEPIYHFNSFPGVAPGTEAAAKNAMQYAFLHWGFHTWAIYAVVGLALAYFTFNKKLPLTFRSVFYPLLGDKIYGPIGHLIDILSVVATLFGLATSLGFGVQQVGAGFQHLVGWVNDTSLQIILIGLITGVATISVVTGLDKGVRILSNVNLYLALAFMILMVLIGPTLFIIESFIENTGNYFQKLLSMGMWNQAYAVEKYVSDEFVDWQSSWTVFYWAWWISWSPFVGTFIARISKGRTIRDFVLGVLVVPSLIGFLWFSTFGGSGLFLELTGTGEIAAAVQADISTAMYVMLHHYPLAIFTSIICMILVINFFVTSSDSGSLVIDSITAGGKLDAPVGQRIFWALIEGVVAAVLLYGGGLQAIQTASIISGLPFVIVLLIMVFSLVKSLRKDQRKMEKKEIALYRVLSKKRPAGYKKHRAPYAAPDLGSLNAK</sequence>
<dbReference type="AlphaFoldDB" id="A0AAN4VZH6"/>
<evidence type="ECO:0000256" key="7">
    <source>
        <dbReference type="ARBA" id="ARBA00023136"/>
    </source>
</evidence>
<dbReference type="RefSeq" id="WP_338236795.1">
    <property type="nucleotide sequence ID" value="NZ_BQKE01000001.1"/>
</dbReference>
<comment type="similarity">
    <text evidence="2">Belongs to the BCCT transporter (TC 2.A.15) family.</text>
</comment>
<feature type="transmembrane region" description="Helical" evidence="8">
    <location>
        <begin position="411"/>
        <end position="430"/>
    </location>
</feature>
<dbReference type="InterPro" id="IPR000060">
    <property type="entry name" value="BCCT_transptr"/>
</dbReference>
<keyword evidence="10" id="KW-1185">Reference proteome</keyword>
<organism evidence="9 10">
    <name type="scientific">Persicobacter diffluens</name>
    <dbReference type="NCBI Taxonomy" id="981"/>
    <lineage>
        <taxon>Bacteria</taxon>
        <taxon>Pseudomonadati</taxon>
        <taxon>Bacteroidota</taxon>
        <taxon>Cytophagia</taxon>
        <taxon>Cytophagales</taxon>
        <taxon>Persicobacteraceae</taxon>
        <taxon>Persicobacter</taxon>
    </lineage>
</organism>
<protein>
    <submittedName>
        <fullName evidence="9">Choline transporter</fullName>
    </submittedName>
</protein>
<feature type="transmembrane region" description="Helical" evidence="8">
    <location>
        <begin position="95"/>
        <end position="116"/>
    </location>
</feature>
<dbReference type="PANTHER" id="PTHR30047:SF7">
    <property type="entry name" value="HIGH-AFFINITY CHOLINE TRANSPORT PROTEIN"/>
    <property type="match status" value="1"/>
</dbReference>
<keyword evidence="5 8" id="KW-0812">Transmembrane</keyword>
<feature type="transmembrane region" description="Helical" evidence="8">
    <location>
        <begin position="481"/>
        <end position="502"/>
    </location>
</feature>
<gene>
    <name evidence="9" type="ORF">PEDI_17570</name>
</gene>
<feature type="transmembrane region" description="Helical" evidence="8">
    <location>
        <begin position="12"/>
        <end position="35"/>
    </location>
</feature>
<keyword evidence="4" id="KW-1003">Cell membrane</keyword>
<evidence type="ECO:0000256" key="3">
    <source>
        <dbReference type="ARBA" id="ARBA00022448"/>
    </source>
</evidence>
<feature type="transmembrane region" description="Helical" evidence="8">
    <location>
        <begin position="55"/>
        <end position="75"/>
    </location>
</feature>